<dbReference type="EMBL" id="PVNP01000160">
    <property type="protein sequence ID" value="PRO72820.1"/>
    <property type="molecule type" value="Genomic_DNA"/>
</dbReference>
<accession>A0A2S9V8N7</accession>
<feature type="transmembrane region" description="Helical" evidence="1">
    <location>
        <begin position="165"/>
        <end position="186"/>
    </location>
</feature>
<sequence length="234" mass="26738">MPITRNVTLDIMRTVAIVLMVIFHFAYDLRFFGWVDWSVPNGPGWKQFRYVILSLFFLSVGASLVFAHHQRVDLKSFAKRIMWIVVWACVISLFTYWFFNSNWIFFGVLHFIAVASVLCLPFARYPVMACFIGIGIITLFLTNVVTSKWPFNLWELGLPSSPNDYVALFPWVGVVLLGIGVGHMFIKGIDPCASLKLSTKITFLGRHSLAVYVLHQPLFFVTLGSVYWLSHSVM</sequence>
<protein>
    <recommendedName>
        <fullName evidence="2">Heparan-alpha-glucosaminide N-acetyltransferase catalytic domain-containing protein</fullName>
    </recommendedName>
</protein>
<feature type="transmembrane region" description="Helical" evidence="1">
    <location>
        <begin position="47"/>
        <end position="68"/>
    </location>
</feature>
<keyword evidence="1" id="KW-1133">Transmembrane helix</keyword>
<name>A0A2S9V8N7_9ALTE</name>
<dbReference type="Pfam" id="PF07786">
    <property type="entry name" value="HGSNAT_cat"/>
    <property type="match status" value="1"/>
</dbReference>
<proteinExistence type="predicted"/>
<evidence type="ECO:0000313" key="3">
    <source>
        <dbReference type="EMBL" id="PRO72820.1"/>
    </source>
</evidence>
<comment type="caution">
    <text evidence="3">The sequence shown here is derived from an EMBL/GenBank/DDBJ whole genome shotgun (WGS) entry which is preliminary data.</text>
</comment>
<keyword evidence="1" id="KW-0812">Transmembrane</keyword>
<dbReference type="OrthoDB" id="9807591at2"/>
<feature type="transmembrane region" description="Helical" evidence="1">
    <location>
        <begin position="103"/>
        <end position="120"/>
    </location>
</feature>
<reference evidence="4" key="1">
    <citation type="journal article" date="2020" name="Int. J. Syst. Evol. Microbiol.">
        <title>Alteromonas alba sp. nov., a marine bacterium isolated from the seawater of the West Pacific Ocean.</title>
        <authorList>
            <person name="Sun C."/>
            <person name="Wu Y.-H."/>
            <person name="Xamxidin M."/>
            <person name="Cheng H."/>
            <person name="Xu X.-W."/>
        </authorList>
    </citation>
    <scope>NUCLEOTIDE SEQUENCE [LARGE SCALE GENOMIC DNA]</scope>
    <source>
        <strain evidence="4">190</strain>
    </source>
</reference>
<feature type="transmembrane region" description="Helical" evidence="1">
    <location>
        <begin position="127"/>
        <end position="145"/>
    </location>
</feature>
<dbReference type="InterPro" id="IPR012429">
    <property type="entry name" value="HGSNAT_cat"/>
</dbReference>
<organism evidence="3 4">
    <name type="scientific">Alteromonas alba</name>
    <dbReference type="NCBI Taxonomy" id="2079529"/>
    <lineage>
        <taxon>Bacteria</taxon>
        <taxon>Pseudomonadati</taxon>
        <taxon>Pseudomonadota</taxon>
        <taxon>Gammaproteobacteria</taxon>
        <taxon>Alteromonadales</taxon>
        <taxon>Alteromonadaceae</taxon>
        <taxon>Alteromonas/Salinimonas group</taxon>
        <taxon>Alteromonas</taxon>
    </lineage>
</organism>
<gene>
    <name evidence="3" type="ORF">C6Y40_14800</name>
</gene>
<dbReference type="RefSeq" id="WP_105935253.1">
    <property type="nucleotide sequence ID" value="NZ_PVNP01000160.1"/>
</dbReference>
<feature type="transmembrane region" description="Helical" evidence="1">
    <location>
        <begin position="80"/>
        <end position="97"/>
    </location>
</feature>
<evidence type="ECO:0000256" key="1">
    <source>
        <dbReference type="SAM" id="Phobius"/>
    </source>
</evidence>
<evidence type="ECO:0000313" key="4">
    <source>
        <dbReference type="Proteomes" id="UP000238949"/>
    </source>
</evidence>
<dbReference type="Proteomes" id="UP000238949">
    <property type="component" value="Unassembled WGS sequence"/>
</dbReference>
<feature type="transmembrane region" description="Helical" evidence="1">
    <location>
        <begin position="7"/>
        <end position="27"/>
    </location>
</feature>
<keyword evidence="4" id="KW-1185">Reference proteome</keyword>
<dbReference type="AlphaFoldDB" id="A0A2S9V8N7"/>
<evidence type="ECO:0000259" key="2">
    <source>
        <dbReference type="Pfam" id="PF07786"/>
    </source>
</evidence>
<feature type="domain" description="Heparan-alpha-glucosaminide N-acetyltransferase catalytic" evidence="2">
    <location>
        <begin position="5"/>
        <end position="217"/>
    </location>
</feature>
<keyword evidence="1" id="KW-0472">Membrane</keyword>
<feature type="transmembrane region" description="Helical" evidence="1">
    <location>
        <begin position="207"/>
        <end position="229"/>
    </location>
</feature>